<dbReference type="Gene3D" id="1.10.10.10">
    <property type="entry name" value="Winged helix-like DNA-binding domain superfamily/Winged helix DNA-binding domain"/>
    <property type="match status" value="1"/>
</dbReference>
<dbReference type="InterPro" id="IPR036388">
    <property type="entry name" value="WH-like_DNA-bd_sf"/>
</dbReference>
<dbReference type="InterPro" id="IPR036390">
    <property type="entry name" value="WH_DNA-bd_sf"/>
</dbReference>
<dbReference type="PANTHER" id="PTHR24567:SF68">
    <property type="entry name" value="DNA-BINDING TRANSCRIPTIONAL DUAL REGULATOR CRP"/>
    <property type="match status" value="1"/>
</dbReference>
<keyword evidence="6" id="KW-1185">Reference proteome</keyword>
<dbReference type="PANTHER" id="PTHR24567">
    <property type="entry name" value="CRP FAMILY TRANSCRIPTIONAL REGULATORY PROTEIN"/>
    <property type="match status" value="1"/>
</dbReference>
<dbReference type="Pfam" id="PF13545">
    <property type="entry name" value="HTH_Crp_2"/>
    <property type="match status" value="1"/>
</dbReference>
<gene>
    <name evidence="5" type="ORF">GGQ96_000544</name>
</gene>
<proteinExistence type="predicted"/>
<dbReference type="Pfam" id="PF00027">
    <property type="entry name" value="cNMP_binding"/>
    <property type="match status" value="1"/>
</dbReference>
<evidence type="ECO:0000256" key="2">
    <source>
        <dbReference type="ARBA" id="ARBA00023125"/>
    </source>
</evidence>
<dbReference type="Proteomes" id="UP000574769">
    <property type="component" value="Unassembled WGS sequence"/>
</dbReference>
<reference evidence="5 6" key="1">
    <citation type="submission" date="2020-08" db="EMBL/GenBank/DDBJ databases">
        <title>Genomic Encyclopedia of Type Strains, Phase IV (KMG-IV): sequencing the most valuable type-strain genomes for metagenomic binning, comparative biology and taxonomic classification.</title>
        <authorList>
            <person name="Goeker M."/>
        </authorList>
    </citation>
    <scope>NUCLEOTIDE SEQUENCE [LARGE SCALE GENOMIC DNA]</scope>
    <source>
        <strain evidence="5 6">DSM 15867</strain>
    </source>
</reference>
<dbReference type="PRINTS" id="PR00034">
    <property type="entry name" value="HTHCRP"/>
</dbReference>
<evidence type="ECO:0000259" key="4">
    <source>
        <dbReference type="PROSITE" id="PS51063"/>
    </source>
</evidence>
<dbReference type="SUPFAM" id="SSF51206">
    <property type="entry name" value="cAMP-binding domain-like"/>
    <property type="match status" value="1"/>
</dbReference>
<dbReference type="InterPro" id="IPR014710">
    <property type="entry name" value="RmlC-like_jellyroll"/>
</dbReference>
<organism evidence="5 6">
    <name type="scientific">Sphingomonas abaci</name>
    <dbReference type="NCBI Taxonomy" id="237611"/>
    <lineage>
        <taxon>Bacteria</taxon>
        <taxon>Pseudomonadati</taxon>
        <taxon>Pseudomonadota</taxon>
        <taxon>Alphaproteobacteria</taxon>
        <taxon>Sphingomonadales</taxon>
        <taxon>Sphingomonadaceae</taxon>
        <taxon>Sphingomonas</taxon>
    </lineage>
</organism>
<dbReference type="Gene3D" id="2.60.120.10">
    <property type="entry name" value="Jelly Rolls"/>
    <property type="match status" value="1"/>
</dbReference>
<comment type="caution">
    <text evidence="5">The sequence shown here is derived from an EMBL/GenBank/DDBJ whole genome shotgun (WGS) entry which is preliminary data.</text>
</comment>
<sequence>MADTDTLELLLRKLERHTPLPEADRRAVLALPAHGRSVPPATYLVREGEPPTSCVVLLSGFAFRHKIVESGARQIVSLHLPGDALDFQSLYLRYADHNAQTLTRADLAVVPIAAMRELVTTRPLVARAVLMDLLIEASILREWIVNIGRRNARARLAHLLCEFACRMDIIGLSEPDGYALPMTQEQIGDALGLTSVHVNRSIKALSQEGLITRKGRLIGFPHIKELREVGDFSELYLHLDEAIG</sequence>
<dbReference type="InterPro" id="IPR018490">
    <property type="entry name" value="cNMP-bd_dom_sf"/>
</dbReference>
<dbReference type="SMART" id="SM00419">
    <property type="entry name" value="HTH_CRP"/>
    <property type="match status" value="1"/>
</dbReference>
<dbReference type="PROSITE" id="PS51063">
    <property type="entry name" value="HTH_CRP_2"/>
    <property type="match status" value="1"/>
</dbReference>
<dbReference type="InterPro" id="IPR000595">
    <property type="entry name" value="cNMP-bd_dom"/>
</dbReference>
<dbReference type="RefSeq" id="WP_184111283.1">
    <property type="nucleotide sequence ID" value="NZ_JACHNY010000001.1"/>
</dbReference>
<dbReference type="InterPro" id="IPR050397">
    <property type="entry name" value="Env_Response_Regulators"/>
</dbReference>
<keyword evidence="2" id="KW-0238">DNA-binding</keyword>
<dbReference type="InterPro" id="IPR012318">
    <property type="entry name" value="HTH_CRP"/>
</dbReference>
<dbReference type="CDD" id="cd00038">
    <property type="entry name" value="CAP_ED"/>
    <property type="match status" value="1"/>
</dbReference>
<evidence type="ECO:0000313" key="6">
    <source>
        <dbReference type="Proteomes" id="UP000574769"/>
    </source>
</evidence>
<evidence type="ECO:0000313" key="5">
    <source>
        <dbReference type="EMBL" id="MBB4616438.1"/>
    </source>
</evidence>
<dbReference type="GO" id="GO:0005829">
    <property type="term" value="C:cytosol"/>
    <property type="evidence" value="ECO:0007669"/>
    <property type="project" value="TreeGrafter"/>
</dbReference>
<dbReference type="AlphaFoldDB" id="A0A7W7AG57"/>
<keyword evidence="3" id="KW-0804">Transcription</keyword>
<dbReference type="GO" id="GO:0003677">
    <property type="term" value="F:DNA binding"/>
    <property type="evidence" value="ECO:0007669"/>
    <property type="project" value="UniProtKB-KW"/>
</dbReference>
<evidence type="ECO:0000256" key="3">
    <source>
        <dbReference type="ARBA" id="ARBA00023163"/>
    </source>
</evidence>
<dbReference type="EMBL" id="JACHNY010000001">
    <property type="protein sequence ID" value="MBB4616438.1"/>
    <property type="molecule type" value="Genomic_DNA"/>
</dbReference>
<protein>
    <submittedName>
        <fullName evidence="5">CRP-like cAMP-binding protein</fullName>
    </submittedName>
</protein>
<dbReference type="GO" id="GO:0003700">
    <property type="term" value="F:DNA-binding transcription factor activity"/>
    <property type="evidence" value="ECO:0007669"/>
    <property type="project" value="TreeGrafter"/>
</dbReference>
<keyword evidence="1" id="KW-0805">Transcription regulation</keyword>
<name>A0A7W7AG57_9SPHN</name>
<dbReference type="SUPFAM" id="SSF46785">
    <property type="entry name" value="Winged helix' DNA-binding domain"/>
    <property type="match status" value="1"/>
</dbReference>
<feature type="domain" description="HTH crp-type" evidence="4">
    <location>
        <begin position="150"/>
        <end position="224"/>
    </location>
</feature>
<evidence type="ECO:0000256" key="1">
    <source>
        <dbReference type="ARBA" id="ARBA00023015"/>
    </source>
</evidence>
<accession>A0A7W7AG57</accession>